<dbReference type="OrthoDB" id="5386278at2759"/>
<proteinExistence type="predicted"/>
<protein>
    <submittedName>
        <fullName evidence="1">Uncharacterized protein</fullName>
    </submittedName>
</protein>
<name>A0A5B7EJ88_PORTR</name>
<dbReference type="AlphaFoldDB" id="A0A5B7EJ88"/>
<evidence type="ECO:0000313" key="1">
    <source>
        <dbReference type="EMBL" id="MPC33485.1"/>
    </source>
</evidence>
<dbReference type="Proteomes" id="UP000324222">
    <property type="component" value="Unassembled WGS sequence"/>
</dbReference>
<comment type="caution">
    <text evidence="1">The sequence shown here is derived from an EMBL/GenBank/DDBJ whole genome shotgun (WGS) entry which is preliminary data.</text>
</comment>
<organism evidence="1 2">
    <name type="scientific">Portunus trituberculatus</name>
    <name type="common">Swimming crab</name>
    <name type="synonym">Neptunus trituberculatus</name>
    <dbReference type="NCBI Taxonomy" id="210409"/>
    <lineage>
        <taxon>Eukaryota</taxon>
        <taxon>Metazoa</taxon>
        <taxon>Ecdysozoa</taxon>
        <taxon>Arthropoda</taxon>
        <taxon>Crustacea</taxon>
        <taxon>Multicrustacea</taxon>
        <taxon>Malacostraca</taxon>
        <taxon>Eumalacostraca</taxon>
        <taxon>Eucarida</taxon>
        <taxon>Decapoda</taxon>
        <taxon>Pleocyemata</taxon>
        <taxon>Brachyura</taxon>
        <taxon>Eubrachyura</taxon>
        <taxon>Portunoidea</taxon>
        <taxon>Portunidae</taxon>
        <taxon>Portuninae</taxon>
        <taxon>Portunus</taxon>
    </lineage>
</organism>
<gene>
    <name evidence="1" type="ORF">E2C01_026836</name>
</gene>
<sequence>MFDLTLSLHLQIVSRMGTGDSGDSRAHDSASVEHLPASQVQLDGVWVSVGFIHNQGPAGG</sequence>
<accession>A0A5B7EJ88</accession>
<reference evidence="1 2" key="1">
    <citation type="submission" date="2019-05" db="EMBL/GenBank/DDBJ databases">
        <title>Another draft genome of Portunus trituberculatus and its Hox gene families provides insights of decapod evolution.</title>
        <authorList>
            <person name="Jeong J.-H."/>
            <person name="Song I."/>
            <person name="Kim S."/>
            <person name="Choi T."/>
            <person name="Kim D."/>
            <person name="Ryu S."/>
            <person name="Kim W."/>
        </authorList>
    </citation>
    <scope>NUCLEOTIDE SEQUENCE [LARGE SCALE GENOMIC DNA]</scope>
    <source>
        <tissue evidence="1">Muscle</tissue>
    </source>
</reference>
<evidence type="ECO:0000313" key="2">
    <source>
        <dbReference type="Proteomes" id="UP000324222"/>
    </source>
</evidence>
<keyword evidence="2" id="KW-1185">Reference proteome</keyword>
<dbReference type="EMBL" id="VSRR010002843">
    <property type="protein sequence ID" value="MPC33485.1"/>
    <property type="molecule type" value="Genomic_DNA"/>
</dbReference>